<gene>
    <name evidence="1" type="ORF">ACFYKX_10815</name>
</gene>
<protein>
    <submittedName>
        <fullName evidence="1">Uncharacterized protein</fullName>
    </submittedName>
</protein>
<proteinExistence type="predicted"/>
<accession>A0ABW6KA71</accession>
<organism evidence="1 2">
    <name type="scientific">Cytobacillus spartinae</name>
    <dbReference type="NCBI Taxonomy" id="3299023"/>
    <lineage>
        <taxon>Bacteria</taxon>
        <taxon>Bacillati</taxon>
        <taxon>Bacillota</taxon>
        <taxon>Bacilli</taxon>
        <taxon>Bacillales</taxon>
        <taxon>Bacillaceae</taxon>
        <taxon>Cytobacillus</taxon>
    </lineage>
</organism>
<dbReference type="Proteomes" id="UP001601059">
    <property type="component" value="Unassembled WGS sequence"/>
</dbReference>
<keyword evidence="2" id="KW-1185">Reference proteome</keyword>
<name>A0ABW6KA71_9BACI</name>
<comment type="caution">
    <text evidence="1">The sequence shown here is derived from an EMBL/GenBank/DDBJ whole genome shotgun (WGS) entry which is preliminary data.</text>
</comment>
<sequence>MITEQEFLPELERIAQEEVERFSKTFGVPLTIKEIIKDEKMGQWKVFTNEIEETNTPQKYIISSWYLRILLAPNTARKDCQDVFVACAIHLNYHPTTKGLQEYEFTGSKHIKIDDPHTHRSLGFFQRDLH</sequence>
<evidence type="ECO:0000313" key="1">
    <source>
        <dbReference type="EMBL" id="MFE8701086.1"/>
    </source>
</evidence>
<evidence type="ECO:0000313" key="2">
    <source>
        <dbReference type="Proteomes" id="UP001601059"/>
    </source>
</evidence>
<reference evidence="1 2" key="1">
    <citation type="submission" date="2024-08" db="EMBL/GenBank/DDBJ databases">
        <title>Two novel Cytobacillus novel species.</title>
        <authorList>
            <person name="Liu G."/>
        </authorList>
    </citation>
    <scope>NUCLEOTIDE SEQUENCE [LARGE SCALE GENOMIC DNA]</scope>
    <source>
        <strain evidence="1 2">FJAT-54145</strain>
    </source>
</reference>
<dbReference type="EMBL" id="JBIACK010000004">
    <property type="protein sequence ID" value="MFE8701086.1"/>
    <property type="molecule type" value="Genomic_DNA"/>
</dbReference>
<dbReference type="RefSeq" id="WP_389360895.1">
    <property type="nucleotide sequence ID" value="NZ_JBIACK010000004.1"/>
</dbReference>